<evidence type="ECO:0000313" key="2">
    <source>
        <dbReference type="EMBL" id="MDB7083964.1"/>
    </source>
</evidence>
<dbReference type="EMBL" id="JAQLKE010000012">
    <property type="protein sequence ID" value="MDB7083964.1"/>
    <property type="molecule type" value="Genomic_DNA"/>
</dbReference>
<evidence type="ECO:0000313" key="3">
    <source>
        <dbReference type="EMBL" id="RGD86061.1"/>
    </source>
</evidence>
<gene>
    <name evidence="3" type="ORF">DXB93_07820</name>
    <name evidence="2" type="ORF">PM738_09140</name>
</gene>
<proteinExistence type="predicted"/>
<evidence type="ECO:0000313" key="4">
    <source>
        <dbReference type="Proteomes" id="UP000261032"/>
    </source>
</evidence>
<name>A0A3E3AGM4_9FIRM</name>
<keyword evidence="1" id="KW-0472">Membrane</keyword>
<dbReference type="Proteomes" id="UP000261032">
    <property type="component" value="Unassembled WGS sequence"/>
</dbReference>
<dbReference type="Proteomes" id="UP001211987">
    <property type="component" value="Unassembled WGS sequence"/>
</dbReference>
<organism evidence="3 4">
    <name type="scientific">Thomasclavelia ramosa</name>
    <dbReference type="NCBI Taxonomy" id="1547"/>
    <lineage>
        <taxon>Bacteria</taxon>
        <taxon>Bacillati</taxon>
        <taxon>Bacillota</taxon>
        <taxon>Erysipelotrichia</taxon>
        <taxon>Erysipelotrichales</taxon>
        <taxon>Coprobacillaceae</taxon>
        <taxon>Thomasclavelia</taxon>
    </lineage>
</organism>
<evidence type="ECO:0000256" key="1">
    <source>
        <dbReference type="SAM" id="Phobius"/>
    </source>
</evidence>
<protein>
    <submittedName>
        <fullName evidence="3">FeoB-associated Cys-rich membrane protein</fullName>
    </submittedName>
</protein>
<dbReference type="Pfam" id="PF12669">
    <property type="entry name" value="FeoB_associated"/>
    <property type="match status" value="1"/>
</dbReference>
<dbReference type="AlphaFoldDB" id="A0A3E3AGM4"/>
<comment type="caution">
    <text evidence="3">The sequence shown here is derived from an EMBL/GenBank/DDBJ whole genome shotgun (WGS) entry which is preliminary data.</text>
</comment>
<dbReference type="RefSeq" id="WP_008791789.1">
    <property type="nucleotide sequence ID" value="NZ_BAABXX010000001.1"/>
</dbReference>
<keyword evidence="1" id="KW-1133">Transmembrane helix</keyword>
<dbReference type="EMBL" id="QUSL01000009">
    <property type="protein sequence ID" value="RGD86061.1"/>
    <property type="molecule type" value="Genomic_DNA"/>
</dbReference>
<sequence length="68" mass="7261">MNWLIENLSTIIVSVILLFAVLLAINSIRKDKANGKSSCGGNCGSCGTGCHSRTNSLVDSYHHDHGKC</sequence>
<dbReference type="GeneID" id="64195958"/>
<feature type="transmembrane region" description="Helical" evidence="1">
    <location>
        <begin position="6"/>
        <end position="28"/>
    </location>
</feature>
<reference evidence="2" key="2">
    <citation type="submission" date="2023-01" db="EMBL/GenBank/DDBJ databases">
        <title>Human gut microbiome strain richness.</title>
        <authorList>
            <person name="Chen-Liaw A."/>
        </authorList>
    </citation>
    <scope>NUCLEOTIDE SEQUENCE</scope>
    <source>
        <strain evidence="2">1001217st2_G6_1001217B_191108</strain>
    </source>
</reference>
<reference evidence="3 4" key="1">
    <citation type="submission" date="2018-08" db="EMBL/GenBank/DDBJ databases">
        <title>A genome reference for cultivated species of the human gut microbiota.</title>
        <authorList>
            <person name="Zou Y."/>
            <person name="Xue W."/>
            <person name="Luo G."/>
        </authorList>
    </citation>
    <scope>NUCLEOTIDE SEQUENCE [LARGE SCALE GENOMIC DNA]</scope>
    <source>
        <strain evidence="3 4">OM06-4</strain>
    </source>
</reference>
<accession>A0A3E3AGM4</accession>
<keyword evidence="1" id="KW-0812">Transmembrane</keyword>